<evidence type="ECO:0000313" key="12">
    <source>
        <dbReference type="EMBL" id="BAV97678.1"/>
    </source>
</evidence>
<dbReference type="SUPFAM" id="SSF54806">
    <property type="entry name" value="Alpha-lytic protease prodomain"/>
    <property type="match status" value="2"/>
</dbReference>
<dbReference type="GO" id="GO:0005576">
    <property type="term" value="C:extracellular region"/>
    <property type="evidence" value="ECO:0007669"/>
    <property type="project" value="InterPro"/>
</dbReference>
<evidence type="ECO:0000313" key="13">
    <source>
        <dbReference type="Proteomes" id="UP000218824"/>
    </source>
</evidence>
<feature type="disulfide bond" evidence="9">
    <location>
        <begin position="335"/>
        <end position="369"/>
    </location>
</feature>
<keyword evidence="3 10" id="KW-0732">Signal</keyword>
<accession>A0AAU9AIT7</accession>
<dbReference type="EMBL" id="AP014940">
    <property type="protein sequence ID" value="BAV97678.1"/>
    <property type="molecule type" value="Genomic_DNA"/>
</dbReference>
<dbReference type="GeneID" id="83064061"/>
<evidence type="ECO:0000256" key="7">
    <source>
        <dbReference type="ARBA" id="ARBA00023157"/>
    </source>
</evidence>
<reference evidence="12 13" key="1">
    <citation type="journal article" date="2017" name="DNA Res.">
        <title>Complete genome sequence and expression profile of the commercial lytic enzyme producer Lysobacter enzymogenes M497-1.</title>
        <authorList>
            <person name="Takami H."/>
            <person name="Toyoda A."/>
            <person name="Uchiyama I."/>
            <person name="Itoh T."/>
            <person name="Takaki Y."/>
            <person name="Arai W."/>
            <person name="Nishi S."/>
            <person name="Kawai M."/>
            <person name="Shinya K."/>
            <person name="Ikeda H."/>
        </authorList>
    </citation>
    <scope>NUCLEOTIDE SEQUENCE [LARGE SCALE GENOMIC DNA]</scope>
    <source>
        <strain evidence="12 13">M497-1</strain>
    </source>
</reference>
<feature type="signal peptide" evidence="10">
    <location>
        <begin position="1"/>
        <end position="30"/>
    </location>
</feature>
<feature type="active site" description="Charge relay system" evidence="8">
    <location>
        <position position="341"/>
    </location>
</feature>
<evidence type="ECO:0000256" key="4">
    <source>
        <dbReference type="ARBA" id="ARBA00022801"/>
    </source>
</evidence>
<feature type="chain" id="PRO_5043661510" evidence="10">
    <location>
        <begin position="31"/>
        <end position="395"/>
    </location>
</feature>
<dbReference type="Proteomes" id="UP000218824">
    <property type="component" value="Chromosome"/>
</dbReference>
<dbReference type="SUPFAM" id="SSF50494">
    <property type="entry name" value="Trypsin-like serine proteases"/>
    <property type="match status" value="1"/>
</dbReference>
<evidence type="ECO:0000256" key="5">
    <source>
        <dbReference type="ARBA" id="ARBA00022825"/>
    </source>
</evidence>
<evidence type="ECO:0000256" key="9">
    <source>
        <dbReference type="PIRSR" id="PIRSR001134-2"/>
    </source>
</evidence>
<dbReference type="InterPro" id="IPR001316">
    <property type="entry name" value="Pept_S1A_streptogrisin"/>
</dbReference>
<proteinExistence type="inferred from homology"/>
<protein>
    <submittedName>
        <fullName evidence="12">Lytic endopeptidase preproenzyme</fullName>
    </submittedName>
</protein>
<dbReference type="KEGG" id="lem:LEN_2191"/>
<dbReference type="InterPro" id="IPR043504">
    <property type="entry name" value="Peptidase_S1_PA_chymotrypsin"/>
</dbReference>
<dbReference type="InterPro" id="IPR037295">
    <property type="entry name" value="Alpha-lytic_protease_prodomain"/>
</dbReference>
<evidence type="ECO:0000256" key="10">
    <source>
        <dbReference type="SAM" id="SignalP"/>
    </source>
</evidence>
<dbReference type="Gene3D" id="3.30.300.50">
    <property type="match status" value="2"/>
</dbReference>
<evidence type="ECO:0000259" key="11">
    <source>
        <dbReference type="Pfam" id="PF02983"/>
    </source>
</evidence>
<feature type="disulfide bond" evidence="9">
    <location>
        <begin position="298"/>
        <end position="308"/>
    </location>
</feature>
<feature type="active site" description="Charge relay system" evidence="8">
    <location>
        <position position="232"/>
    </location>
</feature>
<gene>
    <name evidence="12" type="ORF">LEN_2191</name>
</gene>
<comment type="similarity">
    <text evidence="1">Belongs to the peptidase S1 family.</text>
</comment>
<evidence type="ECO:0000256" key="6">
    <source>
        <dbReference type="ARBA" id="ARBA00023145"/>
    </source>
</evidence>
<dbReference type="GO" id="GO:0004252">
    <property type="term" value="F:serine-type endopeptidase activity"/>
    <property type="evidence" value="ECO:0007669"/>
    <property type="project" value="InterPro"/>
</dbReference>
<evidence type="ECO:0000256" key="1">
    <source>
        <dbReference type="ARBA" id="ARBA00007664"/>
    </source>
</evidence>
<dbReference type="InterPro" id="IPR035070">
    <property type="entry name" value="Streptogrisin_prodomain"/>
</dbReference>
<organism evidence="12 13">
    <name type="scientific">Lysobacter enzymogenes</name>
    <dbReference type="NCBI Taxonomy" id="69"/>
    <lineage>
        <taxon>Bacteria</taxon>
        <taxon>Pseudomonadati</taxon>
        <taxon>Pseudomonadota</taxon>
        <taxon>Gammaproteobacteria</taxon>
        <taxon>Lysobacterales</taxon>
        <taxon>Lysobacteraceae</taxon>
        <taxon>Lysobacter</taxon>
    </lineage>
</organism>
<feature type="active site" description="Charge relay system" evidence="8">
    <location>
        <position position="259"/>
    </location>
</feature>
<evidence type="ECO:0000256" key="8">
    <source>
        <dbReference type="PIRSR" id="PIRSR001134-1"/>
    </source>
</evidence>
<dbReference type="GO" id="GO:0006508">
    <property type="term" value="P:proteolysis"/>
    <property type="evidence" value="ECO:0007669"/>
    <property type="project" value="UniProtKB-KW"/>
</dbReference>
<keyword evidence="4" id="KW-0378">Hydrolase</keyword>
<dbReference type="CDD" id="cd21112">
    <property type="entry name" value="alphaLP-like"/>
    <property type="match status" value="1"/>
</dbReference>
<dbReference type="InterPro" id="IPR009003">
    <property type="entry name" value="Peptidase_S1_PA"/>
</dbReference>
<sequence>MPAVQSWPRLARARIVVSSLLFLTAFGAAASPSVNPALRSAAQRDLGLSPTQLDRWLQLEREAPQRAALAQRLLGAHYAGSWIERGDDGAVRLIVASSDPRAAKLGPGVELRQVRYSLAELEAAKARLDAGARLRLPGITRPIDGLYAWHVDQASNSVVVRMAPQALDRAIDFAAYSGADSGVLRLERMDVAPQATSQVYTGVAYQKNGAPSCSVGFAVRQGATKGFVTAGHCGVAGESIWMDGAPIGHIVASEFPVADRAWVAIGDQHEVLPLVTNYAGGFYFVRGSYESYHTSVVCRSGYKTGYQCGFVNAKNVTVNVGGNGPVYGLTQTTACAGFGDSGGGWIDVGEQAQGVTSASNIPAGSPHNCGMFGAMTWFQPVNPILEQYGLTLVTL</sequence>
<feature type="domain" description="Peptidase S1A alpha-lytic prodomain" evidence="11">
    <location>
        <begin position="116"/>
        <end position="180"/>
    </location>
</feature>
<keyword evidence="6" id="KW-0865">Zymogen</keyword>
<name>A0AAU9AIT7_LYSEN</name>
<dbReference type="InterPro" id="IPR004236">
    <property type="entry name" value="Pept_S1_alpha_lytic"/>
</dbReference>
<dbReference type="Gene3D" id="2.40.10.10">
    <property type="entry name" value="Trypsin-like serine proteases"/>
    <property type="match status" value="2"/>
</dbReference>
<evidence type="ECO:0000256" key="3">
    <source>
        <dbReference type="ARBA" id="ARBA00022729"/>
    </source>
</evidence>
<keyword evidence="5" id="KW-0720">Serine protease</keyword>
<dbReference type="PIRSF" id="PIRSF001134">
    <property type="entry name" value="Streptogrisin"/>
    <property type="match status" value="1"/>
</dbReference>
<dbReference type="PRINTS" id="PR00861">
    <property type="entry name" value="ALYTICPTASE"/>
</dbReference>
<dbReference type="AlphaFoldDB" id="A0AAU9AIT7"/>
<feature type="disulfide bond" evidence="9">
    <location>
        <begin position="213"/>
        <end position="233"/>
    </location>
</feature>
<keyword evidence="2" id="KW-0645">Protease</keyword>
<dbReference type="Pfam" id="PF02983">
    <property type="entry name" value="Pro_Al_protease"/>
    <property type="match status" value="1"/>
</dbReference>
<keyword evidence="7 9" id="KW-1015">Disulfide bond</keyword>
<evidence type="ECO:0000256" key="2">
    <source>
        <dbReference type="ARBA" id="ARBA00022670"/>
    </source>
</evidence>
<dbReference type="RefSeq" id="WP_172437210.1">
    <property type="nucleotide sequence ID" value="NZ_AP014940.1"/>
</dbReference>